<dbReference type="Proteomes" id="UP001062846">
    <property type="component" value="Chromosome 11"/>
</dbReference>
<sequence length="242" mass="26981">MGTTLSLFLSLQPGTYLDQKEKLIKYSDFVYKELILFSMADLQRSIPSITSVKEIRFVPGSRMNVIKSLDFIDALNAIAIDMDIRNLIQLGAVLLKNDVLNLTTDGLKLVRLGIEPWLGKLKFQCFEHRLGKEVLVLVAIMPNANSISCRVGNEEDMLQFDHYKGSGKHSMPSANIAEATTSLEAVRWCYAQGIANATILTGSLLLMMFLHEDIKPPAHHKNGTEVGNIHKNRNKNLHMSGS</sequence>
<gene>
    <name evidence="1" type="ORF">RHMOL_Rhmol11G0157400</name>
</gene>
<organism evidence="1 2">
    <name type="scientific">Rhododendron molle</name>
    <name type="common">Chinese azalea</name>
    <name type="synonym">Azalea mollis</name>
    <dbReference type="NCBI Taxonomy" id="49168"/>
    <lineage>
        <taxon>Eukaryota</taxon>
        <taxon>Viridiplantae</taxon>
        <taxon>Streptophyta</taxon>
        <taxon>Embryophyta</taxon>
        <taxon>Tracheophyta</taxon>
        <taxon>Spermatophyta</taxon>
        <taxon>Magnoliopsida</taxon>
        <taxon>eudicotyledons</taxon>
        <taxon>Gunneridae</taxon>
        <taxon>Pentapetalae</taxon>
        <taxon>asterids</taxon>
        <taxon>Ericales</taxon>
        <taxon>Ericaceae</taxon>
        <taxon>Ericoideae</taxon>
        <taxon>Rhodoreae</taxon>
        <taxon>Rhododendron</taxon>
    </lineage>
</organism>
<evidence type="ECO:0000313" key="1">
    <source>
        <dbReference type="EMBL" id="KAI8531721.1"/>
    </source>
</evidence>
<protein>
    <submittedName>
        <fullName evidence="1">Uncharacterized protein</fullName>
    </submittedName>
</protein>
<name>A0ACC0LT92_RHOML</name>
<keyword evidence="2" id="KW-1185">Reference proteome</keyword>
<dbReference type="EMBL" id="CM046398">
    <property type="protein sequence ID" value="KAI8531721.1"/>
    <property type="molecule type" value="Genomic_DNA"/>
</dbReference>
<proteinExistence type="predicted"/>
<accession>A0ACC0LT92</accession>
<comment type="caution">
    <text evidence="1">The sequence shown here is derived from an EMBL/GenBank/DDBJ whole genome shotgun (WGS) entry which is preliminary data.</text>
</comment>
<evidence type="ECO:0000313" key="2">
    <source>
        <dbReference type="Proteomes" id="UP001062846"/>
    </source>
</evidence>
<reference evidence="1" key="1">
    <citation type="submission" date="2022-02" db="EMBL/GenBank/DDBJ databases">
        <title>Plant Genome Project.</title>
        <authorList>
            <person name="Zhang R.-G."/>
        </authorList>
    </citation>
    <scope>NUCLEOTIDE SEQUENCE</scope>
    <source>
        <strain evidence="1">AT1</strain>
    </source>
</reference>